<reference evidence="1 2" key="1">
    <citation type="submission" date="2020-08" db="EMBL/GenBank/DDBJ databases">
        <title>Functional genomics of gut bacteria from endangered species of beetles.</title>
        <authorList>
            <person name="Carlos-Shanley C."/>
        </authorList>
    </citation>
    <scope>NUCLEOTIDE SEQUENCE [LARGE SCALE GENOMIC DNA]</scope>
    <source>
        <strain evidence="1 2">S00198</strain>
    </source>
</reference>
<name>A0A7X0PL01_9BURK</name>
<dbReference type="Proteomes" id="UP000575083">
    <property type="component" value="Unassembled WGS sequence"/>
</dbReference>
<gene>
    <name evidence="1" type="ORF">HNP48_006418</name>
</gene>
<sequence>MTAAGLPVLLGHGDGKACGANPLAGGNAPS</sequence>
<proteinExistence type="predicted"/>
<evidence type="ECO:0000313" key="1">
    <source>
        <dbReference type="EMBL" id="MBB6563694.1"/>
    </source>
</evidence>
<accession>A0A7X0PL01</accession>
<dbReference type="AlphaFoldDB" id="A0A7X0PL01"/>
<dbReference type="EMBL" id="JACHLK010000022">
    <property type="protein sequence ID" value="MBB6563694.1"/>
    <property type="molecule type" value="Genomic_DNA"/>
</dbReference>
<evidence type="ECO:0000313" key="2">
    <source>
        <dbReference type="Proteomes" id="UP000575083"/>
    </source>
</evidence>
<organism evidence="1 2">
    <name type="scientific">Acidovorax soli</name>
    <dbReference type="NCBI Taxonomy" id="592050"/>
    <lineage>
        <taxon>Bacteria</taxon>
        <taxon>Pseudomonadati</taxon>
        <taxon>Pseudomonadota</taxon>
        <taxon>Betaproteobacteria</taxon>
        <taxon>Burkholderiales</taxon>
        <taxon>Comamonadaceae</taxon>
        <taxon>Acidovorax</taxon>
    </lineage>
</organism>
<comment type="caution">
    <text evidence="1">The sequence shown here is derived from an EMBL/GenBank/DDBJ whole genome shotgun (WGS) entry which is preliminary data.</text>
</comment>
<protein>
    <submittedName>
        <fullName evidence="1">Uncharacterized protein</fullName>
    </submittedName>
</protein>
<keyword evidence="2" id="KW-1185">Reference proteome</keyword>